<evidence type="ECO:0000256" key="8">
    <source>
        <dbReference type="ARBA" id="ARBA00023136"/>
    </source>
</evidence>
<evidence type="ECO:0000256" key="3">
    <source>
        <dbReference type="ARBA" id="ARBA00020726"/>
    </source>
</evidence>
<evidence type="ECO:0000256" key="7">
    <source>
        <dbReference type="ARBA" id="ARBA00023128"/>
    </source>
</evidence>
<keyword evidence="9" id="KW-0653">Protein transport</keyword>
<accession>A0A8H6WBR4</accession>
<evidence type="ECO:0000256" key="10">
    <source>
        <dbReference type="SAM" id="MobiDB-lite"/>
    </source>
</evidence>
<keyword evidence="9" id="KW-0811">Translocation</keyword>
<dbReference type="PANTHER" id="PTHR13032:SF6">
    <property type="entry name" value="MITOCHONDRIAL IMPORT INNER MEMBRANE TRANSLOCASE SUBUNIT TIM21"/>
    <property type="match status" value="1"/>
</dbReference>
<dbReference type="GO" id="GO:0030150">
    <property type="term" value="P:protein import into mitochondrial matrix"/>
    <property type="evidence" value="ECO:0007669"/>
    <property type="project" value="UniProtKB-UniRule"/>
</dbReference>
<name>A0A8H6WBR4_9AGAR</name>
<comment type="subunit">
    <text evidence="9">Component of the TIM23 complex.</text>
</comment>
<keyword evidence="5" id="KW-0809">Transit peptide</keyword>
<evidence type="ECO:0000256" key="5">
    <source>
        <dbReference type="ARBA" id="ARBA00022946"/>
    </source>
</evidence>
<keyword evidence="6 9" id="KW-1133">Transmembrane helix</keyword>
<proteinExistence type="inferred from homology"/>
<dbReference type="InterPro" id="IPR038552">
    <property type="entry name" value="Tim21_IMS_sf"/>
</dbReference>
<dbReference type="InterPro" id="IPR013261">
    <property type="entry name" value="Tim21"/>
</dbReference>
<comment type="subcellular location">
    <subcellularLocation>
        <location evidence="9">Mitochondrion inner membrane</location>
        <topology evidence="9">Single-pass membrane protein</topology>
    </subcellularLocation>
    <subcellularLocation>
        <location evidence="1">Mitochondrion membrane</location>
        <topology evidence="1">Single-pass membrane protein</topology>
    </subcellularLocation>
</comment>
<organism evidence="11 12">
    <name type="scientific">Mycena indigotica</name>
    <dbReference type="NCBI Taxonomy" id="2126181"/>
    <lineage>
        <taxon>Eukaryota</taxon>
        <taxon>Fungi</taxon>
        <taxon>Dikarya</taxon>
        <taxon>Basidiomycota</taxon>
        <taxon>Agaricomycotina</taxon>
        <taxon>Agaricomycetes</taxon>
        <taxon>Agaricomycetidae</taxon>
        <taxon>Agaricales</taxon>
        <taxon>Marasmiineae</taxon>
        <taxon>Mycenaceae</taxon>
        <taxon>Mycena</taxon>
    </lineage>
</organism>
<comment type="function">
    <text evidence="9">Essential component of the TIM23 complex, a complex that mediates the translocation of transit peptide-containing proteins across the mitochondrial inner membrane.</text>
</comment>
<keyword evidence="4 9" id="KW-0812">Transmembrane</keyword>
<gene>
    <name evidence="11" type="ORF">MIND_00452200</name>
</gene>
<dbReference type="Proteomes" id="UP000636479">
    <property type="component" value="Unassembled WGS sequence"/>
</dbReference>
<dbReference type="GO" id="GO:0005744">
    <property type="term" value="C:TIM23 mitochondrial import inner membrane translocase complex"/>
    <property type="evidence" value="ECO:0007669"/>
    <property type="project" value="UniProtKB-UniRule"/>
</dbReference>
<dbReference type="OrthoDB" id="436405at2759"/>
<sequence length="342" mass="38125">MQRLHRCLPHILRPTNTRSYATKPSLLSHSLDQNNHPNDKGTFQLGFGVGQTTVNRNERVPQWKELSTAGKVNRTAARTSNLGVIVLGAGLTAILLYSLGSDLFSPNSPSVLYEDACKRILASSKLARFLDGTPRFHLDPPAVARPRHRNRHVSSTLRVDASGREHLFLNFYLQSHPQSPSFLESTQTWTQDKFHLLTELSWDEVLDRSRQSALAAWNRAKAAARYLSGTPSPPPPDAGPTDTKKEAAPTPVRSGFMDLFSSLRRPRGTVTEAKAQIEAHGQFNEGEVHVAFVRNMNGDFVLRYIIVELPNSKSKDAVRVFVERAPGVRDTEPVLQWSPSQH</sequence>
<dbReference type="GeneID" id="59343852"/>
<dbReference type="AlphaFoldDB" id="A0A8H6WBR4"/>
<keyword evidence="12" id="KW-1185">Reference proteome</keyword>
<keyword evidence="7 9" id="KW-0496">Mitochondrion</keyword>
<dbReference type="PANTHER" id="PTHR13032">
    <property type="entry name" value="MITOCHONDRIAL IMPORT INNER MEMBRANE TRANSLOCASE SUBUNIT TIM21"/>
    <property type="match status" value="1"/>
</dbReference>
<evidence type="ECO:0000256" key="1">
    <source>
        <dbReference type="ARBA" id="ARBA00004304"/>
    </source>
</evidence>
<dbReference type="Pfam" id="PF08294">
    <property type="entry name" value="TIM21"/>
    <property type="match status" value="1"/>
</dbReference>
<comment type="similarity">
    <text evidence="2 9">Belongs to the TIM21 family.</text>
</comment>
<keyword evidence="8 9" id="KW-0472">Membrane</keyword>
<reference evidence="11" key="1">
    <citation type="submission" date="2020-05" db="EMBL/GenBank/DDBJ databases">
        <title>Mycena genomes resolve the evolution of fungal bioluminescence.</title>
        <authorList>
            <person name="Tsai I.J."/>
        </authorList>
    </citation>
    <scope>NUCLEOTIDE SEQUENCE</scope>
    <source>
        <strain evidence="11">171206Taipei</strain>
    </source>
</reference>
<keyword evidence="9" id="KW-0813">Transport</keyword>
<evidence type="ECO:0000313" key="12">
    <source>
        <dbReference type="Proteomes" id="UP000636479"/>
    </source>
</evidence>
<evidence type="ECO:0000256" key="9">
    <source>
        <dbReference type="RuleBase" id="RU367142"/>
    </source>
</evidence>
<dbReference type="Gene3D" id="3.10.450.320">
    <property type="entry name" value="Mitochondrial import inner membrane translocase subunit Tim21"/>
    <property type="match status" value="1"/>
</dbReference>
<evidence type="ECO:0000256" key="4">
    <source>
        <dbReference type="ARBA" id="ARBA00022692"/>
    </source>
</evidence>
<dbReference type="RefSeq" id="XP_037221628.1">
    <property type="nucleotide sequence ID" value="XM_037361336.1"/>
</dbReference>
<comment type="caution">
    <text evidence="11">The sequence shown here is derived from an EMBL/GenBank/DDBJ whole genome shotgun (WGS) entry which is preliminary data.</text>
</comment>
<evidence type="ECO:0000313" key="11">
    <source>
        <dbReference type="EMBL" id="KAF7306609.1"/>
    </source>
</evidence>
<evidence type="ECO:0000256" key="2">
    <source>
        <dbReference type="ARBA" id="ARBA00010867"/>
    </source>
</evidence>
<keyword evidence="9" id="KW-0999">Mitochondrion inner membrane</keyword>
<feature type="region of interest" description="Disordered" evidence="10">
    <location>
        <begin position="226"/>
        <end position="251"/>
    </location>
</feature>
<evidence type="ECO:0000256" key="6">
    <source>
        <dbReference type="ARBA" id="ARBA00022989"/>
    </source>
</evidence>
<dbReference type="EMBL" id="JACAZF010000004">
    <property type="protein sequence ID" value="KAF7306609.1"/>
    <property type="molecule type" value="Genomic_DNA"/>
</dbReference>
<feature type="transmembrane region" description="Helical" evidence="9">
    <location>
        <begin position="81"/>
        <end position="100"/>
    </location>
</feature>
<protein>
    <recommendedName>
        <fullName evidence="3 9">Mitochondrial import inner membrane translocase subunit Tim21</fullName>
    </recommendedName>
</protein>